<dbReference type="RefSeq" id="WP_128563036.1">
    <property type="nucleotide sequence ID" value="NZ_BPQH01000007.1"/>
</dbReference>
<dbReference type="Gene3D" id="1.20.1260.100">
    <property type="entry name" value="TspO/MBR protein"/>
    <property type="match status" value="1"/>
</dbReference>
<organism evidence="8 9">
    <name type="scientific">Methylobacterium crusticola</name>
    <dbReference type="NCBI Taxonomy" id="1697972"/>
    <lineage>
        <taxon>Bacteria</taxon>
        <taxon>Pseudomonadati</taxon>
        <taxon>Pseudomonadota</taxon>
        <taxon>Alphaproteobacteria</taxon>
        <taxon>Hyphomicrobiales</taxon>
        <taxon>Methylobacteriaceae</taxon>
        <taxon>Methylobacterium</taxon>
    </lineage>
</organism>
<comment type="similarity">
    <text evidence="2">Belongs to the TspO/BZRP family.</text>
</comment>
<dbReference type="InterPro" id="IPR004307">
    <property type="entry name" value="TspO_MBR"/>
</dbReference>
<evidence type="ECO:0000256" key="7">
    <source>
        <dbReference type="SAM" id="Phobius"/>
    </source>
</evidence>
<evidence type="ECO:0000256" key="4">
    <source>
        <dbReference type="ARBA" id="ARBA00022989"/>
    </source>
</evidence>
<feature type="compositionally biased region" description="Basic and acidic residues" evidence="6">
    <location>
        <begin position="178"/>
        <end position="188"/>
    </location>
</feature>
<dbReference type="Pfam" id="PF03073">
    <property type="entry name" value="TspO_MBR"/>
    <property type="match status" value="1"/>
</dbReference>
<evidence type="ECO:0000256" key="1">
    <source>
        <dbReference type="ARBA" id="ARBA00004141"/>
    </source>
</evidence>
<comment type="subcellular location">
    <subcellularLocation>
        <location evidence="1">Membrane</location>
        <topology evidence="1">Multi-pass membrane protein</topology>
    </subcellularLocation>
</comment>
<keyword evidence="5 7" id="KW-0472">Membrane</keyword>
<comment type="caution">
    <text evidence="8">The sequence shown here is derived from an EMBL/GenBank/DDBJ whole genome shotgun (WGS) entry which is preliminary data.</text>
</comment>
<feature type="transmembrane region" description="Helical" evidence="7">
    <location>
        <begin position="103"/>
        <end position="122"/>
    </location>
</feature>
<protein>
    <recommendedName>
        <fullName evidence="10">Tryptophan-rich sensory protein</fullName>
    </recommendedName>
</protein>
<reference evidence="8" key="1">
    <citation type="journal article" date="2021" name="Front. Microbiol.">
        <title>Comprehensive Comparative Genomics and Phenotyping of Methylobacterium Species.</title>
        <authorList>
            <person name="Alessa O."/>
            <person name="Ogura Y."/>
            <person name="Fujitani Y."/>
            <person name="Takami H."/>
            <person name="Hayashi T."/>
            <person name="Sahin N."/>
            <person name="Tani A."/>
        </authorList>
    </citation>
    <scope>NUCLEOTIDE SEQUENCE</scope>
    <source>
        <strain evidence="8">KCTC 52305</strain>
    </source>
</reference>
<feature type="transmembrane region" description="Helical" evidence="7">
    <location>
        <begin position="21"/>
        <end position="40"/>
    </location>
</feature>
<evidence type="ECO:0008006" key="10">
    <source>
        <dbReference type="Google" id="ProtNLM"/>
    </source>
</evidence>
<evidence type="ECO:0000313" key="8">
    <source>
        <dbReference type="EMBL" id="GJD49930.1"/>
    </source>
</evidence>
<keyword evidence="3 7" id="KW-0812">Transmembrane</keyword>
<sequence length="197" mass="20736">MPAGQAHDPTEPRRAPRREGLSPTVALLSIGGVLVLSGLISRRTSPDPSHPRIARWYRSLEKPAYTPPDPVFGGVWPVLMLLISAGAYRLMRAPRSPERDQAVALWAATIALVTAYNTILFGRRSLTGATLEGAMVAAAGAAFVARARGVDPAAAATGVPLTLWSVFGDVLTADIARRNPDLDGRDPGRGPATGAAR</sequence>
<evidence type="ECO:0000256" key="5">
    <source>
        <dbReference type="ARBA" id="ARBA00023136"/>
    </source>
</evidence>
<accession>A0ABQ4QYY0</accession>
<dbReference type="PANTHER" id="PTHR10057">
    <property type="entry name" value="PERIPHERAL-TYPE BENZODIAZEPINE RECEPTOR"/>
    <property type="match status" value="1"/>
</dbReference>
<keyword evidence="9" id="KW-1185">Reference proteome</keyword>
<feature type="region of interest" description="Disordered" evidence="6">
    <location>
        <begin position="178"/>
        <end position="197"/>
    </location>
</feature>
<dbReference type="CDD" id="cd15904">
    <property type="entry name" value="TSPO_MBR"/>
    <property type="match status" value="1"/>
</dbReference>
<feature type="transmembrane region" description="Helical" evidence="7">
    <location>
        <begin position="71"/>
        <end position="91"/>
    </location>
</feature>
<dbReference type="PANTHER" id="PTHR10057:SF0">
    <property type="entry name" value="TRANSLOCATOR PROTEIN"/>
    <property type="match status" value="1"/>
</dbReference>
<evidence type="ECO:0000256" key="6">
    <source>
        <dbReference type="SAM" id="MobiDB-lite"/>
    </source>
</evidence>
<name>A0ABQ4QYY0_9HYPH</name>
<proteinExistence type="inferred from homology"/>
<evidence type="ECO:0000313" key="9">
    <source>
        <dbReference type="Proteomes" id="UP001055167"/>
    </source>
</evidence>
<dbReference type="EMBL" id="BPQH01000007">
    <property type="protein sequence ID" value="GJD49930.1"/>
    <property type="molecule type" value="Genomic_DNA"/>
</dbReference>
<dbReference type="InterPro" id="IPR038330">
    <property type="entry name" value="TspO/MBR-related_sf"/>
</dbReference>
<evidence type="ECO:0000256" key="3">
    <source>
        <dbReference type="ARBA" id="ARBA00022692"/>
    </source>
</evidence>
<dbReference type="Proteomes" id="UP001055167">
    <property type="component" value="Unassembled WGS sequence"/>
</dbReference>
<reference evidence="8" key="2">
    <citation type="submission" date="2021-08" db="EMBL/GenBank/DDBJ databases">
        <authorList>
            <person name="Tani A."/>
            <person name="Ola A."/>
            <person name="Ogura Y."/>
            <person name="Katsura K."/>
            <person name="Hayashi T."/>
        </authorList>
    </citation>
    <scope>NUCLEOTIDE SEQUENCE</scope>
    <source>
        <strain evidence="8">KCTC 52305</strain>
    </source>
</reference>
<evidence type="ECO:0000256" key="2">
    <source>
        <dbReference type="ARBA" id="ARBA00007524"/>
    </source>
</evidence>
<gene>
    <name evidence="8" type="ORF">OPKNFCMD_2666</name>
</gene>
<keyword evidence="4 7" id="KW-1133">Transmembrane helix</keyword>